<evidence type="ECO:0000313" key="3">
    <source>
        <dbReference type="Proteomes" id="UP000000763"/>
    </source>
</evidence>
<reference evidence="3" key="2">
    <citation type="journal article" date="2008" name="Nucleic Acids Res.">
        <title>The rice annotation project database (RAP-DB): 2008 update.</title>
        <authorList>
            <consortium name="The rice annotation project (RAP)"/>
        </authorList>
    </citation>
    <scope>GENOME REANNOTATION</scope>
    <source>
        <strain evidence="3">cv. Nipponbare</strain>
    </source>
</reference>
<feature type="region of interest" description="Disordered" evidence="1">
    <location>
        <begin position="1"/>
        <end position="69"/>
    </location>
</feature>
<evidence type="ECO:0000256" key="1">
    <source>
        <dbReference type="SAM" id="MobiDB-lite"/>
    </source>
</evidence>
<feature type="compositionally biased region" description="Basic and acidic residues" evidence="1">
    <location>
        <begin position="59"/>
        <end position="69"/>
    </location>
</feature>
<feature type="compositionally biased region" description="Basic residues" evidence="1">
    <location>
        <begin position="36"/>
        <end position="57"/>
    </location>
</feature>
<dbReference type="AlphaFoldDB" id="Q6ZGS7"/>
<gene>
    <name evidence="2" type="primary">OJ1148_D05.3</name>
</gene>
<evidence type="ECO:0000313" key="2">
    <source>
        <dbReference type="EMBL" id="BAD07686.1"/>
    </source>
</evidence>
<dbReference type="EMBL" id="AP004118">
    <property type="protein sequence ID" value="BAD07686.1"/>
    <property type="molecule type" value="Genomic_DNA"/>
</dbReference>
<proteinExistence type="predicted"/>
<protein>
    <submittedName>
        <fullName evidence="2">Uncharacterized protein</fullName>
    </submittedName>
</protein>
<dbReference type="Proteomes" id="UP000000763">
    <property type="component" value="Chromosome 2"/>
</dbReference>
<sequence>MFPIRPRQPTLPCQDLSRLGARRVPSADEEEEKPKDGKKRRGQVGSRRWRWLGRNGRRGMNEERTRARR</sequence>
<accession>Q6ZGS7</accession>
<reference evidence="3" key="1">
    <citation type="journal article" date="2005" name="Nature">
        <title>The map-based sequence of the rice genome.</title>
        <authorList>
            <consortium name="International rice genome sequencing project (IRGSP)"/>
            <person name="Matsumoto T."/>
            <person name="Wu J."/>
            <person name="Kanamori H."/>
            <person name="Katayose Y."/>
            <person name="Fujisawa M."/>
            <person name="Namiki N."/>
            <person name="Mizuno H."/>
            <person name="Yamamoto K."/>
            <person name="Antonio B.A."/>
            <person name="Baba T."/>
            <person name="Sakata K."/>
            <person name="Nagamura Y."/>
            <person name="Aoki H."/>
            <person name="Arikawa K."/>
            <person name="Arita K."/>
            <person name="Bito T."/>
            <person name="Chiden Y."/>
            <person name="Fujitsuka N."/>
            <person name="Fukunaka R."/>
            <person name="Hamada M."/>
            <person name="Harada C."/>
            <person name="Hayashi A."/>
            <person name="Hijishita S."/>
            <person name="Honda M."/>
            <person name="Hosokawa S."/>
            <person name="Ichikawa Y."/>
            <person name="Idonuma A."/>
            <person name="Iijima M."/>
            <person name="Ikeda M."/>
            <person name="Ikeno M."/>
            <person name="Ito K."/>
            <person name="Ito S."/>
            <person name="Ito T."/>
            <person name="Ito Y."/>
            <person name="Ito Y."/>
            <person name="Iwabuchi A."/>
            <person name="Kamiya K."/>
            <person name="Karasawa W."/>
            <person name="Kurita K."/>
            <person name="Katagiri S."/>
            <person name="Kikuta A."/>
            <person name="Kobayashi H."/>
            <person name="Kobayashi N."/>
            <person name="Machita K."/>
            <person name="Maehara T."/>
            <person name="Masukawa M."/>
            <person name="Mizubayashi T."/>
            <person name="Mukai Y."/>
            <person name="Nagasaki H."/>
            <person name="Nagata Y."/>
            <person name="Naito S."/>
            <person name="Nakashima M."/>
            <person name="Nakama Y."/>
            <person name="Nakamichi Y."/>
            <person name="Nakamura M."/>
            <person name="Meguro A."/>
            <person name="Negishi M."/>
            <person name="Ohta I."/>
            <person name="Ohta T."/>
            <person name="Okamoto M."/>
            <person name="Ono N."/>
            <person name="Saji S."/>
            <person name="Sakaguchi M."/>
            <person name="Sakai K."/>
            <person name="Shibata M."/>
            <person name="Shimokawa T."/>
            <person name="Song J."/>
            <person name="Takazaki Y."/>
            <person name="Terasawa K."/>
            <person name="Tsugane M."/>
            <person name="Tsuji K."/>
            <person name="Ueda S."/>
            <person name="Waki K."/>
            <person name="Yamagata H."/>
            <person name="Yamamoto M."/>
            <person name="Yamamoto S."/>
            <person name="Yamane H."/>
            <person name="Yoshiki S."/>
            <person name="Yoshihara R."/>
            <person name="Yukawa K."/>
            <person name="Zhong H."/>
            <person name="Yano M."/>
            <person name="Yuan Q."/>
            <person name="Ouyang S."/>
            <person name="Liu J."/>
            <person name="Jones K.M."/>
            <person name="Gansberger K."/>
            <person name="Moffat K."/>
            <person name="Hill J."/>
            <person name="Bera J."/>
            <person name="Fadrosh D."/>
            <person name="Jin S."/>
            <person name="Johri S."/>
            <person name="Kim M."/>
            <person name="Overton L."/>
            <person name="Reardon M."/>
            <person name="Tsitrin T."/>
            <person name="Vuong H."/>
            <person name="Weaver B."/>
            <person name="Ciecko A."/>
            <person name="Tallon L."/>
            <person name="Jackson J."/>
            <person name="Pai G."/>
            <person name="Aken S.V."/>
            <person name="Utterback T."/>
            <person name="Reidmuller S."/>
            <person name="Feldblyum T."/>
            <person name="Hsiao J."/>
            <person name="Zismann V."/>
            <person name="Iobst S."/>
            <person name="de Vazeille A.R."/>
            <person name="Buell C.R."/>
            <person name="Ying K."/>
            <person name="Li Y."/>
            <person name="Lu T."/>
            <person name="Huang Y."/>
            <person name="Zhao Q."/>
            <person name="Feng Q."/>
            <person name="Zhang L."/>
            <person name="Zhu J."/>
            <person name="Weng Q."/>
            <person name="Mu J."/>
            <person name="Lu Y."/>
            <person name="Fan D."/>
            <person name="Liu Y."/>
            <person name="Guan J."/>
            <person name="Zhang Y."/>
            <person name="Yu S."/>
            <person name="Liu X."/>
            <person name="Zhang Y."/>
            <person name="Hong G."/>
            <person name="Han B."/>
            <person name="Choisne N."/>
            <person name="Demange N."/>
            <person name="Orjeda G."/>
            <person name="Samain S."/>
            <person name="Cattolico L."/>
            <person name="Pelletier E."/>
            <person name="Couloux A."/>
            <person name="Segurens B."/>
            <person name="Wincker P."/>
            <person name="D'Hont A."/>
            <person name="Scarpelli C."/>
            <person name="Weissenbach J."/>
            <person name="Salanoubat M."/>
            <person name="Quetier F."/>
            <person name="Yu Y."/>
            <person name="Kim H.R."/>
            <person name="Rambo T."/>
            <person name="Currie J."/>
            <person name="Collura K."/>
            <person name="Luo M."/>
            <person name="Yang T."/>
            <person name="Ammiraju J.S.S."/>
            <person name="Engler F."/>
            <person name="Soderlund C."/>
            <person name="Wing R.A."/>
            <person name="Palmer L.E."/>
            <person name="de la Bastide M."/>
            <person name="Spiegel L."/>
            <person name="Nascimento L."/>
            <person name="Zutavern T."/>
            <person name="O'Shaughnessy A."/>
            <person name="Dike S."/>
            <person name="Dedhia N."/>
            <person name="Preston R."/>
            <person name="Balija V."/>
            <person name="McCombie W.R."/>
            <person name="Chow T."/>
            <person name="Chen H."/>
            <person name="Chung M."/>
            <person name="Chen C."/>
            <person name="Shaw J."/>
            <person name="Wu H."/>
            <person name="Hsiao K."/>
            <person name="Chao Y."/>
            <person name="Chu M."/>
            <person name="Cheng C."/>
            <person name="Hour A."/>
            <person name="Lee P."/>
            <person name="Lin S."/>
            <person name="Lin Y."/>
            <person name="Liou J."/>
            <person name="Liu S."/>
            <person name="Hsing Y."/>
            <person name="Raghuvanshi S."/>
            <person name="Mohanty A."/>
            <person name="Bharti A.K."/>
            <person name="Gaur A."/>
            <person name="Gupta V."/>
            <person name="Kumar D."/>
            <person name="Ravi V."/>
            <person name="Vij S."/>
            <person name="Kapur A."/>
            <person name="Khurana P."/>
            <person name="Khurana P."/>
            <person name="Khurana J.P."/>
            <person name="Tyagi A.K."/>
            <person name="Gaikwad K."/>
            <person name="Singh A."/>
            <person name="Dalal V."/>
            <person name="Srivastava S."/>
            <person name="Dixit A."/>
            <person name="Pal A.K."/>
            <person name="Ghazi I.A."/>
            <person name="Yadav M."/>
            <person name="Pandit A."/>
            <person name="Bhargava A."/>
            <person name="Sureshbabu K."/>
            <person name="Batra K."/>
            <person name="Sharma T.R."/>
            <person name="Mohapatra T."/>
            <person name="Singh N.K."/>
            <person name="Messing J."/>
            <person name="Nelson A.B."/>
            <person name="Fuks G."/>
            <person name="Kavchok S."/>
            <person name="Keizer G."/>
            <person name="Linton E."/>
            <person name="Llaca V."/>
            <person name="Song R."/>
            <person name="Tanyolac B."/>
            <person name="Young S."/>
            <person name="Ho-Il K."/>
            <person name="Hahn J.H."/>
            <person name="Sangsakoo G."/>
            <person name="Vanavichit A."/>
            <person name="de Mattos Luiz.A.T."/>
            <person name="Zimmer P.D."/>
            <person name="Malone G."/>
            <person name="Dellagostin O."/>
            <person name="de Oliveira A.C."/>
            <person name="Bevan M."/>
            <person name="Bancroft I."/>
            <person name="Minx P."/>
            <person name="Cordum H."/>
            <person name="Wilson R."/>
            <person name="Cheng Z."/>
            <person name="Jin W."/>
            <person name="Jiang J."/>
            <person name="Leong S.A."/>
            <person name="Iwama H."/>
            <person name="Gojobori T."/>
            <person name="Itoh T."/>
            <person name="Niimura Y."/>
            <person name="Fujii Y."/>
            <person name="Habara T."/>
            <person name="Sakai H."/>
            <person name="Sato Y."/>
            <person name="Wilson G."/>
            <person name="Kumar K."/>
            <person name="McCouch S."/>
            <person name="Juretic N."/>
            <person name="Hoen D."/>
            <person name="Wright S."/>
            <person name="Bruskiewich R."/>
            <person name="Bureau T."/>
            <person name="Miyao A."/>
            <person name="Hirochika H."/>
            <person name="Nishikawa T."/>
            <person name="Kadowaki K."/>
            <person name="Sugiura M."/>
            <person name="Burr B."/>
            <person name="Sasaki T."/>
        </authorList>
    </citation>
    <scope>NUCLEOTIDE SEQUENCE [LARGE SCALE GENOMIC DNA]</scope>
    <source>
        <strain evidence="3">cv. Nipponbare</strain>
    </source>
</reference>
<organism evidence="2 3">
    <name type="scientific">Oryza sativa subsp. japonica</name>
    <name type="common">Rice</name>
    <dbReference type="NCBI Taxonomy" id="39947"/>
    <lineage>
        <taxon>Eukaryota</taxon>
        <taxon>Viridiplantae</taxon>
        <taxon>Streptophyta</taxon>
        <taxon>Embryophyta</taxon>
        <taxon>Tracheophyta</taxon>
        <taxon>Spermatophyta</taxon>
        <taxon>Magnoliopsida</taxon>
        <taxon>Liliopsida</taxon>
        <taxon>Poales</taxon>
        <taxon>Poaceae</taxon>
        <taxon>BOP clade</taxon>
        <taxon>Oryzoideae</taxon>
        <taxon>Oryzeae</taxon>
        <taxon>Oryzinae</taxon>
        <taxon>Oryza</taxon>
        <taxon>Oryza sativa</taxon>
    </lineage>
</organism>
<name>Q6ZGS7_ORYSJ</name>